<dbReference type="PANTHER" id="PTHR22883:SF43">
    <property type="entry name" value="PALMITOYLTRANSFERASE APP"/>
    <property type="match status" value="1"/>
</dbReference>
<sequence>MAAMSDPGCIPRNVHVSQVSRNYQVPQEYYNIVSLPSTNTDLPIKMKYCRTCRIWRPPRSSHCSTCNSCIMVHDHHCVWINNCVGRRNYRYFITFLVAATVTCILLIANCGTYLHRDSRGSHGTPVSVLLIVWGSLSMCYPATLLGYHIAMTGTQQTTREYLATIGSKNPVMHRIRPNDSNIFDTHGFLRNMGMLMAQARGPQLVDPTEMHEPGDWRFIQLP</sequence>
<evidence type="ECO:0000256" key="3">
    <source>
        <dbReference type="ARBA" id="ARBA00022692"/>
    </source>
</evidence>
<evidence type="ECO:0000259" key="12">
    <source>
        <dbReference type="Pfam" id="PF01529"/>
    </source>
</evidence>
<dbReference type="EMBL" id="PUHR01000029">
    <property type="protein sequence ID" value="KAG0670012.1"/>
    <property type="molecule type" value="Genomic_DNA"/>
</dbReference>
<reference evidence="13 14" key="1">
    <citation type="submission" date="2020-11" db="EMBL/GenBank/DDBJ databases">
        <title>Kefir isolates.</title>
        <authorList>
            <person name="Marcisauskas S."/>
            <person name="Kim Y."/>
            <person name="Blasche S."/>
        </authorList>
    </citation>
    <scope>NUCLEOTIDE SEQUENCE [LARGE SCALE GENOMIC DNA]</scope>
    <source>
        <strain evidence="13 14">OG2</strain>
    </source>
</reference>
<keyword evidence="4 11" id="KW-1133">Transmembrane helix</keyword>
<evidence type="ECO:0000256" key="5">
    <source>
        <dbReference type="ARBA" id="ARBA00023136"/>
    </source>
</evidence>
<keyword evidence="5 11" id="KW-0472">Membrane</keyword>
<evidence type="ECO:0000256" key="9">
    <source>
        <dbReference type="ARBA" id="ARBA00023463"/>
    </source>
</evidence>
<evidence type="ECO:0000256" key="4">
    <source>
        <dbReference type="ARBA" id="ARBA00022989"/>
    </source>
</evidence>
<evidence type="ECO:0000313" key="13">
    <source>
        <dbReference type="EMBL" id="KAG0670012.1"/>
    </source>
</evidence>
<dbReference type="Proteomes" id="UP000750334">
    <property type="component" value="Unassembled WGS sequence"/>
</dbReference>
<proteinExistence type="inferred from homology"/>
<accession>A0A9P6WC78</accession>
<dbReference type="GO" id="GO:0019706">
    <property type="term" value="F:protein-cysteine S-palmitoyltransferase activity"/>
    <property type="evidence" value="ECO:0007669"/>
    <property type="project" value="UniProtKB-EC"/>
</dbReference>
<keyword evidence="8 11" id="KW-0012">Acyltransferase</keyword>
<dbReference type="PROSITE" id="PS50216">
    <property type="entry name" value="DHHC"/>
    <property type="match status" value="1"/>
</dbReference>
<keyword evidence="2 11" id="KW-0808">Transferase</keyword>
<keyword evidence="6" id="KW-0564">Palmitate</keyword>
<keyword evidence="14" id="KW-1185">Reference proteome</keyword>
<dbReference type="InterPro" id="IPR001594">
    <property type="entry name" value="Palmitoyltrfase_DHHC"/>
</dbReference>
<dbReference type="EC" id="2.3.1.225" evidence="11"/>
<evidence type="ECO:0000256" key="6">
    <source>
        <dbReference type="ARBA" id="ARBA00023139"/>
    </source>
</evidence>
<evidence type="ECO:0000256" key="1">
    <source>
        <dbReference type="ARBA" id="ARBA00004477"/>
    </source>
</evidence>
<keyword evidence="7" id="KW-0449">Lipoprotein</keyword>
<name>A0A9P6WC78_MAUEX</name>
<keyword evidence="3 11" id="KW-0812">Transmembrane</keyword>
<evidence type="ECO:0000256" key="11">
    <source>
        <dbReference type="RuleBase" id="RU079119"/>
    </source>
</evidence>
<dbReference type="AlphaFoldDB" id="A0A9P6WC78"/>
<evidence type="ECO:0000256" key="7">
    <source>
        <dbReference type="ARBA" id="ARBA00023288"/>
    </source>
</evidence>
<dbReference type="GO" id="GO:0006612">
    <property type="term" value="P:protein targeting to membrane"/>
    <property type="evidence" value="ECO:0007669"/>
    <property type="project" value="TreeGrafter"/>
</dbReference>
<organism evidence="13 14">
    <name type="scientific">Maudiozyma exigua</name>
    <name type="common">Yeast</name>
    <name type="synonym">Kazachstania exigua</name>
    <dbReference type="NCBI Taxonomy" id="34358"/>
    <lineage>
        <taxon>Eukaryota</taxon>
        <taxon>Fungi</taxon>
        <taxon>Dikarya</taxon>
        <taxon>Ascomycota</taxon>
        <taxon>Saccharomycotina</taxon>
        <taxon>Saccharomycetes</taxon>
        <taxon>Saccharomycetales</taxon>
        <taxon>Saccharomycetaceae</taxon>
        <taxon>Maudiozyma</taxon>
    </lineage>
</organism>
<dbReference type="GO" id="GO:0005794">
    <property type="term" value="C:Golgi apparatus"/>
    <property type="evidence" value="ECO:0007669"/>
    <property type="project" value="TreeGrafter"/>
</dbReference>
<comment type="domain">
    <text evidence="11">The DHHC domain is required for palmitoyltransferase activity.</text>
</comment>
<dbReference type="Pfam" id="PF01529">
    <property type="entry name" value="DHHC"/>
    <property type="match status" value="1"/>
</dbReference>
<feature type="transmembrane region" description="Helical" evidence="11">
    <location>
        <begin position="126"/>
        <end position="150"/>
    </location>
</feature>
<dbReference type="GO" id="GO:0005789">
    <property type="term" value="C:endoplasmic reticulum membrane"/>
    <property type="evidence" value="ECO:0007669"/>
    <property type="project" value="UniProtKB-SubCell"/>
</dbReference>
<comment type="similarity">
    <text evidence="9">Belongs to the DHHC palmitoyltransferase family. ERF2/ZDHHC9 subfamily.</text>
</comment>
<comment type="catalytic activity">
    <reaction evidence="10 11">
        <text>L-cysteinyl-[protein] + hexadecanoyl-CoA = S-hexadecanoyl-L-cysteinyl-[protein] + CoA</text>
        <dbReference type="Rhea" id="RHEA:36683"/>
        <dbReference type="Rhea" id="RHEA-COMP:10131"/>
        <dbReference type="Rhea" id="RHEA-COMP:11032"/>
        <dbReference type="ChEBI" id="CHEBI:29950"/>
        <dbReference type="ChEBI" id="CHEBI:57287"/>
        <dbReference type="ChEBI" id="CHEBI:57379"/>
        <dbReference type="ChEBI" id="CHEBI:74151"/>
        <dbReference type="EC" id="2.3.1.225"/>
    </reaction>
</comment>
<dbReference type="OrthoDB" id="9909019at2759"/>
<feature type="domain" description="Palmitoyltransferase DHHC" evidence="12">
    <location>
        <begin position="45"/>
        <end position="162"/>
    </location>
</feature>
<comment type="subcellular location">
    <subcellularLocation>
        <location evidence="1">Endoplasmic reticulum membrane</location>
        <topology evidence="1">Multi-pass membrane protein</topology>
    </subcellularLocation>
</comment>
<gene>
    <name evidence="13" type="primary">ERF2</name>
    <name evidence="13" type="ORF">C6P45_002957</name>
</gene>
<dbReference type="PANTHER" id="PTHR22883">
    <property type="entry name" value="ZINC FINGER DHHC DOMAIN CONTAINING PROTEIN"/>
    <property type="match status" value="1"/>
</dbReference>
<evidence type="ECO:0000256" key="2">
    <source>
        <dbReference type="ARBA" id="ARBA00022679"/>
    </source>
</evidence>
<protein>
    <recommendedName>
        <fullName evidence="11">Palmitoyltransferase</fullName>
        <ecNumber evidence="11">2.3.1.225</ecNumber>
    </recommendedName>
</protein>
<evidence type="ECO:0000256" key="8">
    <source>
        <dbReference type="ARBA" id="ARBA00023315"/>
    </source>
</evidence>
<dbReference type="InterPro" id="IPR039859">
    <property type="entry name" value="PFA4/ZDH16/20/ERF2-like"/>
</dbReference>
<feature type="transmembrane region" description="Helical" evidence="11">
    <location>
        <begin position="91"/>
        <end position="114"/>
    </location>
</feature>
<evidence type="ECO:0000313" key="14">
    <source>
        <dbReference type="Proteomes" id="UP000750334"/>
    </source>
</evidence>
<evidence type="ECO:0000256" key="10">
    <source>
        <dbReference type="ARBA" id="ARBA00048048"/>
    </source>
</evidence>
<comment type="caution">
    <text evidence="13">The sequence shown here is derived from an EMBL/GenBank/DDBJ whole genome shotgun (WGS) entry which is preliminary data.</text>
</comment>